<protein>
    <submittedName>
        <fullName evidence="3">Aldo/keto reductase</fullName>
    </submittedName>
</protein>
<dbReference type="InterPro" id="IPR050523">
    <property type="entry name" value="AKR_Detox_Biosynth"/>
</dbReference>
<keyword evidence="4" id="KW-1185">Reference proteome</keyword>
<dbReference type="PANTHER" id="PTHR43364:SF4">
    <property type="entry name" value="NAD(P)-LINKED OXIDOREDUCTASE SUPERFAMILY PROTEIN"/>
    <property type="match status" value="1"/>
</dbReference>
<evidence type="ECO:0000259" key="2">
    <source>
        <dbReference type="Pfam" id="PF00248"/>
    </source>
</evidence>
<dbReference type="KEGG" id="afo:Afer_0716"/>
<dbReference type="OrthoDB" id="9768793at2"/>
<dbReference type="Proteomes" id="UP000000771">
    <property type="component" value="Chromosome"/>
</dbReference>
<organism evidence="3 4">
    <name type="scientific">Acidimicrobium ferrooxidans (strain DSM 10331 / JCM 15462 / NBRC 103882 / ICP)</name>
    <dbReference type="NCBI Taxonomy" id="525909"/>
    <lineage>
        <taxon>Bacteria</taxon>
        <taxon>Bacillati</taxon>
        <taxon>Actinomycetota</taxon>
        <taxon>Acidimicrobiia</taxon>
        <taxon>Acidimicrobiales</taxon>
        <taxon>Acidimicrobiaceae</taxon>
        <taxon>Acidimicrobium</taxon>
    </lineage>
</organism>
<dbReference type="STRING" id="525909.Afer_0716"/>
<accession>C7LY58</accession>
<keyword evidence="1" id="KW-0560">Oxidoreductase</keyword>
<evidence type="ECO:0000256" key="1">
    <source>
        <dbReference type="ARBA" id="ARBA00023002"/>
    </source>
</evidence>
<dbReference type="EMBL" id="CP001631">
    <property type="protein sequence ID" value="ACU53666.1"/>
    <property type="molecule type" value="Genomic_DNA"/>
</dbReference>
<dbReference type="InterPro" id="IPR023210">
    <property type="entry name" value="NADP_OxRdtase_dom"/>
</dbReference>
<dbReference type="GO" id="GO:0016491">
    <property type="term" value="F:oxidoreductase activity"/>
    <property type="evidence" value="ECO:0007669"/>
    <property type="project" value="UniProtKB-KW"/>
</dbReference>
<dbReference type="RefSeq" id="WP_015798155.1">
    <property type="nucleotide sequence ID" value="NC_013124.1"/>
</dbReference>
<dbReference type="eggNOG" id="COG0667">
    <property type="taxonomic scope" value="Bacteria"/>
</dbReference>
<proteinExistence type="predicted"/>
<dbReference type="Gene3D" id="3.20.20.100">
    <property type="entry name" value="NADP-dependent oxidoreductase domain"/>
    <property type="match status" value="1"/>
</dbReference>
<name>C7LY58_ACIFD</name>
<sequence>MRYVEAAGLKVSAVGLGTWQFGSREWGYGEAYANHDARLIVERALELGVTLFDTAEVYGSGRSERILGEALASSRANVVVATKYAPTLPIPGRAARHLRASAQRLGRDAIDLYQVHFPNPLVPTHQLLEELEAEVFAGGARALGVSNFSLAAWRAAERTGHVPIVSNQVHLSLVVRRSLRELVPWAQANDRLVIAYSPLEQGLLAGTYTTTHRPRGVRRLRRAFSPTGLLRARPVLDELRRVGTRYGASPAQVALAWVLSHPNVVAIPGASSVSQLEHNVEAGALSLTNEDVVRLEASAQAAWPVR</sequence>
<dbReference type="PANTHER" id="PTHR43364">
    <property type="entry name" value="NADH-SPECIFIC METHYLGLYOXAL REDUCTASE-RELATED"/>
    <property type="match status" value="1"/>
</dbReference>
<dbReference type="PROSITE" id="PS00062">
    <property type="entry name" value="ALDOKETO_REDUCTASE_2"/>
    <property type="match status" value="1"/>
</dbReference>
<evidence type="ECO:0000313" key="3">
    <source>
        <dbReference type="EMBL" id="ACU53666.1"/>
    </source>
</evidence>
<dbReference type="InterPro" id="IPR018170">
    <property type="entry name" value="Aldo/ket_reductase_CS"/>
</dbReference>
<dbReference type="Pfam" id="PF00248">
    <property type="entry name" value="Aldo_ket_red"/>
    <property type="match status" value="1"/>
</dbReference>
<reference evidence="3 4" key="1">
    <citation type="journal article" date="2009" name="Stand. Genomic Sci.">
        <title>Complete genome sequence of Acidimicrobium ferrooxidans type strain (ICP).</title>
        <authorList>
            <person name="Clum A."/>
            <person name="Nolan M."/>
            <person name="Lang E."/>
            <person name="Glavina Del Rio T."/>
            <person name="Tice H."/>
            <person name="Copeland A."/>
            <person name="Cheng J.F."/>
            <person name="Lucas S."/>
            <person name="Chen F."/>
            <person name="Bruce D."/>
            <person name="Goodwin L."/>
            <person name="Pitluck S."/>
            <person name="Ivanova N."/>
            <person name="Mavrommatis K."/>
            <person name="Mikhailova N."/>
            <person name="Pati A."/>
            <person name="Chen A."/>
            <person name="Palaniappan K."/>
            <person name="Goker M."/>
            <person name="Spring S."/>
            <person name="Land M."/>
            <person name="Hauser L."/>
            <person name="Chang Y.J."/>
            <person name="Jeffries C.C."/>
            <person name="Chain P."/>
            <person name="Bristow J."/>
            <person name="Eisen J.A."/>
            <person name="Markowitz V."/>
            <person name="Hugenholtz P."/>
            <person name="Kyrpides N.C."/>
            <person name="Klenk H.P."/>
            <person name="Lapidus A."/>
        </authorList>
    </citation>
    <scope>NUCLEOTIDE SEQUENCE [LARGE SCALE GENOMIC DNA]</scope>
    <source>
        <strain evidence="4">DSM 10331 / JCM 15462 / NBRC 103882 / ICP</strain>
    </source>
</reference>
<gene>
    <name evidence="3" type="ordered locus">Afer_0716</name>
</gene>
<dbReference type="SUPFAM" id="SSF51430">
    <property type="entry name" value="NAD(P)-linked oxidoreductase"/>
    <property type="match status" value="1"/>
</dbReference>
<dbReference type="InterPro" id="IPR036812">
    <property type="entry name" value="NAD(P)_OxRdtase_dom_sf"/>
</dbReference>
<feature type="domain" description="NADP-dependent oxidoreductase" evidence="2">
    <location>
        <begin position="14"/>
        <end position="297"/>
    </location>
</feature>
<dbReference type="HOGENOM" id="CLU_023205_2_3_11"/>
<evidence type="ECO:0000313" key="4">
    <source>
        <dbReference type="Proteomes" id="UP000000771"/>
    </source>
</evidence>
<dbReference type="AlphaFoldDB" id="C7LY58"/>
<dbReference type="InterPro" id="IPR020471">
    <property type="entry name" value="AKR"/>
</dbReference>
<dbReference type="PRINTS" id="PR00069">
    <property type="entry name" value="ALDKETRDTASE"/>
</dbReference>